<evidence type="ECO:0000313" key="6">
    <source>
        <dbReference type="EMBL" id="GAA1494063.1"/>
    </source>
</evidence>
<dbReference type="CDD" id="cd02000">
    <property type="entry name" value="TPP_E1_PDC_ADC_BCADC"/>
    <property type="match status" value="1"/>
</dbReference>
<accession>A0ABP4K5A6</accession>
<comment type="caution">
    <text evidence="6">The sequence shown here is derived from an EMBL/GenBank/DDBJ whole genome shotgun (WGS) entry which is preliminary data.</text>
</comment>
<dbReference type="SUPFAM" id="SSF52518">
    <property type="entry name" value="Thiamin diphosphate-binding fold (THDP-binding)"/>
    <property type="match status" value="1"/>
</dbReference>
<comment type="similarity">
    <text evidence="4">Belongs to the BCKDHA family.</text>
</comment>
<sequence>MLFRAAAPATTPVQLLDPEGRFVETDENAELAAVARALPDETLLAMHRQMVLTRRFDHAAGNLQRTGQLGLWAPSHGQEAAQVGSAFALRPQDHLFPSYREHAVVMQRGVEPMEIISLFRGQAHGNWDPDARGNTHIYTLVIGAQTLHGTGYAMGQALDGVVGTGDPDVDECSIVYFGDGATSQGDVNEAYVFAASHRAPVVFFLQNNHWAISVPVSVQSPTPLVDRPRGFGIPSIKVDGNDVLASYAASLVATDHARSGQGPAFVEAETYRIGAHTSSDDPTRYRGDDELAGWVARDPITRSETYLRSKGVTDAQFAEFDAEGEQIAADIRTRTSALQDPPMEAMFDNVYREPHPRIDEQRAWLRDYEAGQDAGAHA</sequence>
<evidence type="ECO:0000256" key="3">
    <source>
        <dbReference type="ARBA" id="ARBA00023052"/>
    </source>
</evidence>
<dbReference type="PANTHER" id="PTHR43380:SF1">
    <property type="entry name" value="2-OXOISOVALERATE DEHYDROGENASE SUBUNIT ALPHA, MITOCHONDRIAL"/>
    <property type="match status" value="1"/>
</dbReference>
<name>A0ABP4K5A6_9MICO</name>
<dbReference type="PANTHER" id="PTHR43380">
    <property type="entry name" value="2-OXOISOVALERATE DEHYDROGENASE SUBUNIT ALPHA, MITOCHONDRIAL"/>
    <property type="match status" value="1"/>
</dbReference>
<dbReference type="InterPro" id="IPR029061">
    <property type="entry name" value="THDP-binding"/>
</dbReference>
<evidence type="ECO:0000313" key="7">
    <source>
        <dbReference type="Proteomes" id="UP001501742"/>
    </source>
</evidence>
<proteinExistence type="inferred from homology"/>
<evidence type="ECO:0000259" key="5">
    <source>
        <dbReference type="Pfam" id="PF00676"/>
    </source>
</evidence>
<evidence type="ECO:0000256" key="4">
    <source>
        <dbReference type="RuleBase" id="RU365014"/>
    </source>
</evidence>
<dbReference type="EMBL" id="BAAAJX010000013">
    <property type="protein sequence ID" value="GAA1494063.1"/>
    <property type="molecule type" value="Genomic_DNA"/>
</dbReference>
<evidence type="ECO:0000256" key="2">
    <source>
        <dbReference type="ARBA" id="ARBA00023002"/>
    </source>
</evidence>
<evidence type="ECO:0000256" key="1">
    <source>
        <dbReference type="ARBA" id="ARBA00001964"/>
    </source>
</evidence>
<comment type="catalytic activity">
    <reaction evidence="4">
        <text>N(6)-[(R)-lipoyl]-L-lysyl-[protein] + 3-methyl-2-oxobutanoate + H(+) = N(6)-[(R)-S(8)-2-methylpropanoyldihydrolipoyl]-L-lysyl-[protein] + CO2</text>
        <dbReference type="Rhea" id="RHEA:13457"/>
        <dbReference type="Rhea" id="RHEA-COMP:10474"/>
        <dbReference type="Rhea" id="RHEA-COMP:10497"/>
        <dbReference type="ChEBI" id="CHEBI:11851"/>
        <dbReference type="ChEBI" id="CHEBI:15378"/>
        <dbReference type="ChEBI" id="CHEBI:16526"/>
        <dbReference type="ChEBI" id="CHEBI:83099"/>
        <dbReference type="ChEBI" id="CHEBI:83142"/>
        <dbReference type="EC" id="1.2.4.4"/>
    </reaction>
</comment>
<dbReference type="EC" id="1.2.4.4" evidence="4"/>
<dbReference type="Gene3D" id="3.40.50.970">
    <property type="match status" value="1"/>
</dbReference>
<protein>
    <recommendedName>
        <fullName evidence="4">2-oxoisovalerate dehydrogenase subunit alpha</fullName>
        <ecNumber evidence="4">1.2.4.4</ecNumber>
    </recommendedName>
    <alternativeName>
        <fullName evidence="4">Branched-chain alpha-keto acid dehydrogenase E1 component alpha chain</fullName>
    </alternativeName>
</protein>
<organism evidence="6 7">
    <name type="scientific">Curtobacterium herbarum</name>
    <dbReference type="NCBI Taxonomy" id="150122"/>
    <lineage>
        <taxon>Bacteria</taxon>
        <taxon>Bacillati</taxon>
        <taxon>Actinomycetota</taxon>
        <taxon>Actinomycetes</taxon>
        <taxon>Micrococcales</taxon>
        <taxon>Microbacteriaceae</taxon>
        <taxon>Curtobacterium</taxon>
    </lineage>
</organism>
<dbReference type="InterPro" id="IPR001017">
    <property type="entry name" value="DH_E1"/>
</dbReference>
<dbReference type="RefSeq" id="WP_204609823.1">
    <property type="nucleotide sequence ID" value="NZ_BAAAJX010000013.1"/>
</dbReference>
<keyword evidence="3 4" id="KW-0786">Thiamine pyrophosphate</keyword>
<dbReference type="Pfam" id="PF00676">
    <property type="entry name" value="E1_dh"/>
    <property type="match status" value="1"/>
</dbReference>
<comment type="function">
    <text evidence="4">The branched-chain alpha-keto dehydrogenase complex catalyzes the overall conversion of alpha-keto acids to acyl-CoA and CO(2). It contains multiple copies of three enzymatic components: branched-chain alpha-keto acid decarboxylase (E1), lipoamide acyltransferase (E2) and lipoamide dehydrogenase (E3).</text>
</comment>
<dbReference type="Proteomes" id="UP001501742">
    <property type="component" value="Unassembled WGS sequence"/>
</dbReference>
<reference evidence="7" key="1">
    <citation type="journal article" date="2019" name="Int. J. Syst. Evol. Microbiol.">
        <title>The Global Catalogue of Microorganisms (GCM) 10K type strain sequencing project: providing services to taxonomists for standard genome sequencing and annotation.</title>
        <authorList>
            <consortium name="The Broad Institute Genomics Platform"/>
            <consortium name="The Broad Institute Genome Sequencing Center for Infectious Disease"/>
            <person name="Wu L."/>
            <person name="Ma J."/>
        </authorList>
    </citation>
    <scope>NUCLEOTIDE SEQUENCE [LARGE SCALE GENOMIC DNA]</scope>
    <source>
        <strain evidence="7">JCM 12140</strain>
    </source>
</reference>
<keyword evidence="7" id="KW-1185">Reference proteome</keyword>
<comment type="cofactor">
    <cofactor evidence="1 4">
        <name>thiamine diphosphate</name>
        <dbReference type="ChEBI" id="CHEBI:58937"/>
    </cofactor>
</comment>
<feature type="domain" description="Dehydrogenase E1 component" evidence="5">
    <location>
        <begin position="48"/>
        <end position="332"/>
    </location>
</feature>
<keyword evidence="2 4" id="KW-0560">Oxidoreductase</keyword>
<gene>
    <name evidence="6" type="ORF">GCM10009627_24090</name>
</gene>
<dbReference type="InterPro" id="IPR050771">
    <property type="entry name" value="Alpha-ketoacid_DH_E1_comp"/>
</dbReference>